<dbReference type="Gramene" id="Solyc02g024040.1.1">
    <property type="protein sequence ID" value="Solyc02g024040.1.1.1"/>
    <property type="gene ID" value="Solyc02g024040.1"/>
</dbReference>
<dbReference type="AlphaFoldDB" id="A0A3Q7EY52"/>
<dbReference type="STRING" id="4081.A0A3Q7EY52"/>
<proteinExistence type="predicted"/>
<organism evidence="1">
    <name type="scientific">Solanum lycopersicum</name>
    <name type="common">Tomato</name>
    <name type="synonym">Lycopersicon esculentum</name>
    <dbReference type="NCBI Taxonomy" id="4081"/>
    <lineage>
        <taxon>Eukaryota</taxon>
        <taxon>Viridiplantae</taxon>
        <taxon>Streptophyta</taxon>
        <taxon>Embryophyta</taxon>
        <taxon>Tracheophyta</taxon>
        <taxon>Spermatophyta</taxon>
        <taxon>Magnoliopsida</taxon>
        <taxon>eudicotyledons</taxon>
        <taxon>Gunneridae</taxon>
        <taxon>Pentapetalae</taxon>
        <taxon>asterids</taxon>
        <taxon>lamiids</taxon>
        <taxon>Solanales</taxon>
        <taxon>Solanaceae</taxon>
        <taxon>Solanoideae</taxon>
        <taxon>Solaneae</taxon>
        <taxon>Solanum</taxon>
        <taxon>Solanum subgen. Lycopersicon</taxon>
    </lineage>
</organism>
<accession>A0A3Q7EY52</accession>
<reference evidence="1" key="1">
    <citation type="journal article" date="2012" name="Nature">
        <title>The tomato genome sequence provides insights into fleshy fruit evolution.</title>
        <authorList>
            <consortium name="Tomato Genome Consortium"/>
        </authorList>
    </citation>
    <scope>NUCLEOTIDE SEQUENCE [LARGE SCALE GENOMIC DNA]</scope>
    <source>
        <strain evidence="1">cv. Heinz 1706</strain>
    </source>
</reference>
<sequence length="61" mass="6866">MTKSCTKAISFFGVVQHIYSLFSSSTKRWKILKDRVPSLTLKSSSLTRVGSLIESVKAIRF</sequence>
<keyword evidence="2" id="KW-1185">Reference proteome</keyword>
<evidence type="ECO:0000313" key="2">
    <source>
        <dbReference type="Proteomes" id="UP000004994"/>
    </source>
</evidence>
<evidence type="ECO:0000313" key="1">
    <source>
        <dbReference type="EnsemblPlants" id="Solyc02g024040.1.1.1"/>
    </source>
</evidence>
<dbReference type="InParanoid" id="A0A3Q7EY52"/>
<dbReference type="EnsemblPlants" id="Solyc02g024040.1.1">
    <property type="protein sequence ID" value="Solyc02g024040.1.1.1"/>
    <property type="gene ID" value="Solyc02g024040.1"/>
</dbReference>
<name>A0A3Q7EY52_SOLLC</name>
<protein>
    <submittedName>
        <fullName evidence="1">Uncharacterized protein</fullName>
    </submittedName>
</protein>
<dbReference type="Proteomes" id="UP000004994">
    <property type="component" value="Chromosome 2"/>
</dbReference>
<reference evidence="1" key="2">
    <citation type="submission" date="2019-01" db="UniProtKB">
        <authorList>
            <consortium name="EnsemblPlants"/>
        </authorList>
    </citation>
    <scope>IDENTIFICATION</scope>
    <source>
        <strain evidence="1">cv. Heinz 1706</strain>
    </source>
</reference>
<dbReference type="PaxDb" id="4081-Solyc02g024040.1.1"/>